<gene>
    <name evidence="6" type="primary">Dyak\GE16764</name>
    <name evidence="6" type="synonym">Dyak\CG4094</name>
    <name evidence="6" type="synonym">dyak_GLEANR_18155</name>
    <name evidence="6" type="synonym">GE16764</name>
    <name evidence="6" type="ORF">Dyak_GE16764</name>
</gene>
<dbReference type="EC" id="4.2.1.2" evidence="2"/>
<dbReference type="PRINTS" id="PR00149">
    <property type="entry name" value="FUMRATELYASE"/>
</dbReference>
<organism evidence="6 7">
    <name type="scientific">Drosophila yakuba</name>
    <name type="common">Fruit fly</name>
    <dbReference type="NCBI Taxonomy" id="7245"/>
    <lineage>
        <taxon>Eukaryota</taxon>
        <taxon>Metazoa</taxon>
        <taxon>Ecdysozoa</taxon>
        <taxon>Arthropoda</taxon>
        <taxon>Hexapoda</taxon>
        <taxon>Insecta</taxon>
        <taxon>Pterygota</taxon>
        <taxon>Neoptera</taxon>
        <taxon>Endopterygota</taxon>
        <taxon>Diptera</taxon>
        <taxon>Brachycera</taxon>
        <taxon>Muscomorpha</taxon>
        <taxon>Ephydroidea</taxon>
        <taxon>Drosophilidae</taxon>
        <taxon>Drosophila</taxon>
        <taxon>Sophophora</taxon>
    </lineage>
</organism>
<comment type="similarity">
    <text evidence="1">Belongs to the class-II fumarase/aspartase family. Fumarase subfamily.</text>
</comment>
<accession>B4PYU5</accession>
<dbReference type="PANTHER" id="PTHR11444">
    <property type="entry name" value="ASPARTATEAMMONIA/ARGININOSUCCINATE/ADENYLOSUCCINATE LYASE"/>
    <property type="match status" value="1"/>
</dbReference>
<evidence type="ECO:0000313" key="6">
    <source>
        <dbReference type="EMBL" id="EDX01031.2"/>
    </source>
</evidence>
<dbReference type="SUPFAM" id="SSF48557">
    <property type="entry name" value="L-aspartase-like"/>
    <property type="match status" value="1"/>
</dbReference>
<dbReference type="InterPro" id="IPR022761">
    <property type="entry name" value="Fumarate_lyase_N"/>
</dbReference>
<dbReference type="InterPro" id="IPR018951">
    <property type="entry name" value="Fumarase_C_C"/>
</dbReference>
<dbReference type="GO" id="GO:0006106">
    <property type="term" value="P:fumarate metabolic process"/>
    <property type="evidence" value="ECO:0007669"/>
    <property type="project" value="InterPro"/>
</dbReference>
<evidence type="ECO:0000256" key="2">
    <source>
        <dbReference type="ARBA" id="ARBA00012921"/>
    </source>
</evidence>
<proteinExistence type="inferred from homology"/>
<evidence type="ECO:0000259" key="4">
    <source>
        <dbReference type="Pfam" id="PF00206"/>
    </source>
</evidence>
<evidence type="ECO:0000256" key="1">
    <source>
        <dbReference type="ARBA" id="ARBA00009084"/>
    </source>
</evidence>
<dbReference type="Gene3D" id="1.10.40.30">
    <property type="entry name" value="Fumarase/aspartase (C-terminal domain)"/>
    <property type="match status" value="1"/>
</dbReference>
<dbReference type="OrthoDB" id="1738025at2759"/>
<dbReference type="PROSITE" id="PS00163">
    <property type="entry name" value="FUMARATE_LYASES"/>
    <property type="match status" value="1"/>
</dbReference>
<dbReference type="InterPro" id="IPR000362">
    <property type="entry name" value="Fumarate_lyase_fam"/>
</dbReference>
<keyword evidence="7" id="KW-1185">Reference proteome</keyword>
<dbReference type="AlphaFoldDB" id="B4PYU5"/>
<protein>
    <recommendedName>
        <fullName evidence="2">fumarate hydratase</fullName>
        <ecNumber evidence="2">4.2.1.2</ecNumber>
    </recommendedName>
</protein>
<dbReference type="Proteomes" id="UP000002282">
    <property type="component" value="Chromosome X"/>
</dbReference>
<evidence type="ECO:0000313" key="7">
    <source>
        <dbReference type="Proteomes" id="UP000002282"/>
    </source>
</evidence>
<dbReference type="GO" id="GO:0006099">
    <property type="term" value="P:tricarboxylic acid cycle"/>
    <property type="evidence" value="ECO:0007669"/>
    <property type="project" value="UniProtKB-UniPathway"/>
</dbReference>
<dbReference type="Gene3D" id="1.20.200.10">
    <property type="entry name" value="Fumarase/aspartase (Central domain)"/>
    <property type="match status" value="1"/>
</dbReference>
<dbReference type="HOGENOM" id="CLU_021594_4_1_1"/>
<dbReference type="EMBL" id="CM000162">
    <property type="protein sequence ID" value="EDX01031.2"/>
    <property type="molecule type" value="Genomic_DNA"/>
</dbReference>
<dbReference type="HAMAP" id="MF_00743">
    <property type="entry name" value="FumaraseC"/>
    <property type="match status" value="1"/>
</dbReference>
<dbReference type="KEGG" id="dya:Dyak_GE16764"/>
<dbReference type="InterPro" id="IPR020557">
    <property type="entry name" value="Fumarate_lyase_CS"/>
</dbReference>
<evidence type="ECO:0000259" key="5">
    <source>
        <dbReference type="Pfam" id="PF10415"/>
    </source>
</evidence>
<dbReference type="FunFam" id="1.20.200.10:FF:000001">
    <property type="entry name" value="Fumarate hydratase, mitochondrial"/>
    <property type="match status" value="1"/>
</dbReference>
<dbReference type="FunFam" id="1.10.275.10:FF:000001">
    <property type="entry name" value="Fumarate hydratase, mitochondrial"/>
    <property type="match status" value="1"/>
</dbReference>
<dbReference type="CDD" id="cd01362">
    <property type="entry name" value="Fumarase_classII"/>
    <property type="match status" value="1"/>
</dbReference>
<dbReference type="PANTHER" id="PTHR11444:SF1">
    <property type="entry name" value="FUMARATE HYDRATASE, MITOCHONDRIAL"/>
    <property type="match status" value="1"/>
</dbReference>
<name>B4PYU5_DROYA</name>
<feature type="domain" description="Fumarate lyase N-terminal" evidence="4">
    <location>
        <begin position="95"/>
        <end position="427"/>
    </location>
</feature>
<reference evidence="6 7" key="2">
    <citation type="journal article" date="2007" name="PLoS Biol.">
        <title>Principles of genome evolution in the Drosophila melanogaster species group.</title>
        <authorList>
            <person name="Ranz J.M."/>
            <person name="Maurin D."/>
            <person name="Chan Y.S."/>
            <person name="von Grotthuss M."/>
            <person name="Hillier L.W."/>
            <person name="Roote J."/>
            <person name="Ashburner M."/>
            <person name="Bergman C.M."/>
        </authorList>
    </citation>
    <scope>NUCLEOTIDE SEQUENCE [LARGE SCALE GENOMIC DNA]</scope>
    <source>
        <strain evidence="7">Tai18E2 / Tucson 14021-0261.01</strain>
    </source>
</reference>
<dbReference type="NCBIfam" id="NF008909">
    <property type="entry name" value="PRK12273.1"/>
    <property type="match status" value="1"/>
</dbReference>
<dbReference type="UniPathway" id="UPA00223">
    <property type="reaction ID" value="UER01007"/>
</dbReference>
<dbReference type="FunFam" id="1.10.40.30:FF:000002">
    <property type="entry name" value="Fumarate hydratase class II"/>
    <property type="match status" value="1"/>
</dbReference>
<dbReference type="GO" id="GO:0004333">
    <property type="term" value="F:fumarate hydratase activity"/>
    <property type="evidence" value="ECO:0007669"/>
    <property type="project" value="UniProtKB-EC"/>
</dbReference>
<dbReference type="Pfam" id="PF10415">
    <property type="entry name" value="FumaraseC_C"/>
    <property type="match status" value="1"/>
</dbReference>
<dbReference type="InterPro" id="IPR008948">
    <property type="entry name" value="L-Aspartase-like"/>
</dbReference>
<dbReference type="InterPro" id="IPR024083">
    <property type="entry name" value="Fumarase/histidase_N"/>
</dbReference>
<dbReference type="InterPro" id="IPR005677">
    <property type="entry name" value="Fum_hydII"/>
</dbReference>
<dbReference type="Pfam" id="PF00206">
    <property type="entry name" value="Lyase_1"/>
    <property type="match status" value="1"/>
</dbReference>
<dbReference type="eggNOG" id="KOG1317">
    <property type="taxonomic scope" value="Eukaryota"/>
</dbReference>
<dbReference type="GO" id="GO:0005739">
    <property type="term" value="C:mitochondrion"/>
    <property type="evidence" value="ECO:0007669"/>
    <property type="project" value="TreeGrafter"/>
</dbReference>
<evidence type="ECO:0000256" key="3">
    <source>
        <dbReference type="ARBA" id="ARBA00023239"/>
    </source>
</evidence>
<feature type="domain" description="Fumarase C C-terminal" evidence="5">
    <location>
        <begin position="493"/>
        <end position="545"/>
    </location>
</feature>
<dbReference type="NCBIfam" id="TIGR00979">
    <property type="entry name" value="fumC_II"/>
    <property type="match status" value="1"/>
</dbReference>
<keyword evidence="3 6" id="KW-0456">Lyase</keyword>
<dbReference type="GO" id="GO:0006108">
    <property type="term" value="P:malate metabolic process"/>
    <property type="evidence" value="ECO:0007669"/>
    <property type="project" value="TreeGrafter"/>
</dbReference>
<sequence>MSIGTIDGAIALTRASTCCCCVFVVGVVVVGSSAKEITWQTYLLITAQEISIKMVLPLLQRSTLRGVQQMTKPWAAIGSLRLASQEFRVESDTFGELKVPADKYYGAQTMRSQINFPIGGATERMPKPVVQAMGILKKAAAEVNKEFGLDTKVSEAISKAADDVISGKLYDDHFPLVIWQTGSGTQSNMNVNEVISNRAIELLGGKLGSKTPVHPNDHVNKSQSSNDTFPTAIHISVALELNNNLKPAIKTLHDALRTKSEEFKDIIKIGRTHTMDAVPLTLGQEFSGYAQQLAYAQERIDACLPRVYELALGGTAVGTGLNTRKGFAEKCAAKIAELTSLPFVTAPNKFEALAARDAMVEVHGVLNTIAVSLMKIANDIRFLGSGPRCGLGELSLPENEPGSSIMPGKVNPTQCESLTMLSAQVMGNQVAVTIGGSNGHFELNVFKPLIVSNVLRSIRLLSDGSRTFTANCVNGIQANRENIAKIMNESLMLVTALNPHIGYDKAAKIAKTAHKNGTTLKEEAINLGYLTEQQFNDWVRPEQMLGPK</sequence>
<reference evidence="6 7" key="1">
    <citation type="journal article" date="2007" name="Nature">
        <title>Evolution of genes and genomes on the Drosophila phylogeny.</title>
        <authorList>
            <consortium name="Drosophila 12 Genomes Consortium"/>
            <person name="Clark A.G."/>
            <person name="Eisen M.B."/>
            <person name="Smith D.R."/>
            <person name="Bergman C.M."/>
            <person name="Oliver B."/>
            <person name="Markow T.A."/>
            <person name="Kaufman T.C."/>
            <person name="Kellis M."/>
            <person name="Gelbart W."/>
            <person name="Iyer V.N."/>
            <person name="Pollard D.A."/>
            <person name="Sackton T.B."/>
            <person name="Larracuente A.M."/>
            <person name="Singh N.D."/>
            <person name="Abad J.P."/>
            <person name="Abt D.N."/>
            <person name="Adryan B."/>
            <person name="Aguade M."/>
            <person name="Akashi H."/>
            <person name="Anderson W.W."/>
            <person name="Aquadro C.F."/>
            <person name="Ardell D.H."/>
            <person name="Arguello R."/>
            <person name="Artieri C.G."/>
            <person name="Barbash D.A."/>
            <person name="Barker D."/>
            <person name="Barsanti P."/>
            <person name="Batterham P."/>
            <person name="Batzoglou S."/>
            <person name="Begun D."/>
            <person name="Bhutkar A."/>
            <person name="Blanco E."/>
            <person name="Bosak S.A."/>
            <person name="Bradley R.K."/>
            <person name="Brand A.D."/>
            <person name="Brent M.R."/>
            <person name="Brooks A.N."/>
            <person name="Brown R.H."/>
            <person name="Butlin R.K."/>
            <person name="Caggese C."/>
            <person name="Calvi B.R."/>
            <person name="Bernardo de Carvalho A."/>
            <person name="Caspi A."/>
            <person name="Castrezana S."/>
            <person name="Celniker S.E."/>
            <person name="Chang J.L."/>
            <person name="Chapple C."/>
            <person name="Chatterji S."/>
            <person name="Chinwalla A."/>
            <person name="Civetta A."/>
            <person name="Clifton S.W."/>
            <person name="Comeron J.M."/>
            <person name="Costello J.C."/>
            <person name="Coyne J.A."/>
            <person name="Daub J."/>
            <person name="David R.G."/>
            <person name="Delcher A.L."/>
            <person name="Delehaunty K."/>
            <person name="Do C.B."/>
            <person name="Ebling H."/>
            <person name="Edwards K."/>
            <person name="Eickbush T."/>
            <person name="Evans J.D."/>
            <person name="Filipski A."/>
            <person name="Findeiss S."/>
            <person name="Freyhult E."/>
            <person name="Fulton L."/>
            <person name="Fulton R."/>
            <person name="Garcia A.C."/>
            <person name="Gardiner A."/>
            <person name="Garfield D.A."/>
            <person name="Garvin B.E."/>
            <person name="Gibson G."/>
            <person name="Gilbert D."/>
            <person name="Gnerre S."/>
            <person name="Godfrey J."/>
            <person name="Good R."/>
            <person name="Gotea V."/>
            <person name="Gravely B."/>
            <person name="Greenberg A.J."/>
            <person name="Griffiths-Jones S."/>
            <person name="Gross S."/>
            <person name="Guigo R."/>
            <person name="Gustafson E.A."/>
            <person name="Haerty W."/>
            <person name="Hahn M.W."/>
            <person name="Halligan D.L."/>
            <person name="Halpern A.L."/>
            <person name="Halter G.M."/>
            <person name="Han M.V."/>
            <person name="Heger A."/>
            <person name="Hillier L."/>
            <person name="Hinrichs A.S."/>
            <person name="Holmes I."/>
            <person name="Hoskins R.A."/>
            <person name="Hubisz M.J."/>
            <person name="Hultmark D."/>
            <person name="Huntley M.A."/>
            <person name="Jaffe D.B."/>
            <person name="Jagadeeshan S."/>
            <person name="Jeck W.R."/>
            <person name="Johnson J."/>
            <person name="Jones C.D."/>
            <person name="Jordan W.C."/>
            <person name="Karpen G.H."/>
            <person name="Kataoka E."/>
            <person name="Keightley P.D."/>
            <person name="Kheradpour P."/>
            <person name="Kirkness E.F."/>
            <person name="Koerich L.B."/>
            <person name="Kristiansen K."/>
            <person name="Kudrna D."/>
            <person name="Kulathinal R.J."/>
            <person name="Kumar S."/>
            <person name="Kwok R."/>
            <person name="Lander E."/>
            <person name="Langley C.H."/>
            <person name="Lapoint R."/>
            <person name="Lazzaro B.P."/>
            <person name="Lee S.J."/>
            <person name="Levesque L."/>
            <person name="Li R."/>
            <person name="Lin C.F."/>
            <person name="Lin M.F."/>
            <person name="Lindblad-Toh K."/>
            <person name="Llopart A."/>
            <person name="Long M."/>
            <person name="Low L."/>
            <person name="Lozovsky E."/>
            <person name="Lu J."/>
            <person name="Luo M."/>
            <person name="Machado C.A."/>
            <person name="Makalowski W."/>
            <person name="Marzo M."/>
            <person name="Matsuda M."/>
            <person name="Matzkin L."/>
            <person name="McAllister B."/>
            <person name="McBride C.S."/>
            <person name="McKernan B."/>
            <person name="McKernan K."/>
            <person name="Mendez-Lago M."/>
            <person name="Minx P."/>
            <person name="Mollenhauer M.U."/>
            <person name="Montooth K."/>
            <person name="Mount S.M."/>
            <person name="Mu X."/>
            <person name="Myers E."/>
            <person name="Negre B."/>
            <person name="Newfeld S."/>
            <person name="Nielsen R."/>
            <person name="Noor M.A."/>
            <person name="O'Grady P."/>
            <person name="Pachter L."/>
            <person name="Papaceit M."/>
            <person name="Parisi M.J."/>
            <person name="Parisi M."/>
            <person name="Parts L."/>
            <person name="Pedersen J.S."/>
            <person name="Pesole G."/>
            <person name="Phillippy A.M."/>
            <person name="Ponting C.P."/>
            <person name="Pop M."/>
            <person name="Porcelli D."/>
            <person name="Powell J.R."/>
            <person name="Prohaska S."/>
            <person name="Pruitt K."/>
            <person name="Puig M."/>
            <person name="Quesneville H."/>
            <person name="Ram K.R."/>
            <person name="Rand D."/>
            <person name="Rasmussen M.D."/>
            <person name="Reed L.K."/>
            <person name="Reenan R."/>
            <person name="Reily A."/>
            <person name="Remington K.A."/>
            <person name="Rieger T.T."/>
            <person name="Ritchie M.G."/>
            <person name="Robin C."/>
            <person name="Rogers Y.H."/>
            <person name="Rohde C."/>
            <person name="Rozas J."/>
            <person name="Rubenfield M.J."/>
            <person name="Ruiz A."/>
            <person name="Russo S."/>
            <person name="Salzberg S.L."/>
            <person name="Sanchez-Gracia A."/>
            <person name="Saranga D.J."/>
            <person name="Sato H."/>
            <person name="Schaeffer S.W."/>
            <person name="Schatz M.C."/>
            <person name="Schlenke T."/>
            <person name="Schwartz R."/>
            <person name="Segarra C."/>
            <person name="Singh R.S."/>
            <person name="Sirot L."/>
            <person name="Sirota M."/>
            <person name="Sisneros N.B."/>
            <person name="Smith C.D."/>
            <person name="Smith T.F."/>
            <person name="Spieth J."/>
            <person name="Stage D.E."/>
            <person name="Stark A."/>
            <person name="Stephan W."/>
            <person name="Strausberg R.L."/>
            <person name="Strempel S."/>
            <person name="Sturgill D."/>
            <person name="Sutton G."/>
            <person name="Sutton G.G."/>
            <person name="Tao W."/>
            <person name="Teichmann S."/>
            <person name="Tobari Y.N."/>
            <person name="Tomimura Y."/>
            <person name="Tsolas J.M."/>
            <person name="Valente V.L."/>
            <person name="Venter E."/>
            <person name="Venter J.C."/>
            <person name="Vicario S."/>
            <person name="Vieira F.G."/>
            <person name="Vilella A.J."/>
            <person name="Villasante A."/>
            <person name="Walenz B."/>
            <person name="Wang J."/>
            <person name="Wasserman M."/>
            <person name="Watts T."/>
            <person name="Wilson D."/>
            <person name="Wilson R.K."/>
            <person name="Wing R.A."/>
            <person name="Wolfner M.F."/>
            <person name="Wong A."/>
            <person name="Wong G.K."/>
            <person name="Wu C.I."/>
            <person name="Wu G."/>
            <person name="Yamamoto D."/>
            <person name="Yang H.P."/>
            <person name="Yang S.P."/>
            <person name="Yorke J.A."/>
            <person name="Yoshida K."/>
            <person name="Zdobnov E."/>
            <person name="Zhang P."/>
            <person name="Zhang Y."/>
            <person name="Zimin A.V."/>
            <person name="Baldwin J."/>
            <person name="Abdouelleil A."/>
            <person name="Abdulkadir J."/>
            <person name="Abebe A."/>
            <person name="Abera B."/>
            <person name="Abreu J."/>
            <person name="Acer S.C."/>
            <person name="Aftuck L."/>
            <person name="Alexander A."/>
            <person name="An P."/>
            <person name="Anderson E."/>
            <person name="Anderson S."/>
            <person name="Arachi H."/>
            <person name="Azer M."/>
            <person name="Bachantsang P."/>
            <person name="Barry A."/>
            <person name="Bayul T."/>
            <person name="Berlin A."/>
            <person name="Bessette D."/>
            <person name="Bloom T."/>
            <person name="Blye J."/>
            <person name="Boguslavskiy L."/>
            <person name="Bonnet C."/>
            <person name="Boukhgalter B."/>
            <person name="Bourzgui I."/>
            <person name="Brown A."/>
            <person name="Cahill P."/>
            <person name="Channer S."/>
            <person name="Cheshatsang Y."/>
            <person name="Chuda L."/>
            <person name="Citroen M."/>
            <person name="Collymore A."/>
            <person name="Cooke P."/>
            <person name="Costello M."/>
            <person name="D'Aco K."/>
            <person name="Daza R."/>
            <person name="De Haan G."/>
            <person name="DeGray S."/>
            <person name="DeMaso C."/>
            <person name="Dhargay N."/>
            <person name="Dooley K."/>
            <person name="Dooley E."/>
            <person name="Doricent M."/>
            <person name="Dorje P."/>
            <person name="Dorjee K."/>
            <person name="Dupes A."/>
            <person name="Elong R."/>
            <person name="Falk J."/>
            <person name="Farina A."/>
            <person name="Faro S."/>
            <person name="Ferguson D."/>
            <person name="Fisher S."/>
            <person name="Foley C.D."/>
            <person name="Franke A."/>
            <person name="Friedrich D."/>
            <person name="Gadbois L."/>
            <person name="Gearin G."/>
            <person name="Gearin C.R."/>
            <person name="Giannoukos G."/>
            <person name="Goode T."/>
            <person name="Graham J."/>
            <person name="Grandbois E."/>
            <person name="Grewal S."/>
            <person name="Gyaltsen K."/>
            <person name="Hafez N."/>
            <person name="Hagos B."/>
            <person name="Hall J."/>
            <person name="Henson C."/>
            <person name="Hollinger A."/>
            <person name="Honan T."/>
            <person name="Huard M.D."/>
            <person name="Hughes L."/>
            <person name="Hurhula B."/>
            <person name="Husby M.E."/>
            <person name="Kamat A."/>
            <person name="Kanga B."/>
            <person name="Kashin S."/>
            <person name="Khazanovich D."/>
            <person name="Kisner P."/>
            <person name="Lance K."/>
            <person name="Lara M."/>
            <person name="Lee W."/>
            <person name="Lennon N."/>
            <person name="Letendre F."/>
            <person name="LeVine R."/>
            <person name="Lipovsky A."/>
            <person name="Liu X."/>
            <person name="Liu J."/>
            <person name="Liu S."/>
            <person name="Lokyitsang T."/>
            <person name="Lokyitsang Y."/>
            <person name="Lubonja R."/>
            <person name="Lui A."/>
            <person name="MacDonald P."/>
            <person name="Magnisalis V."/>
            <person name="Maru K."/>
            <person name="Matthews C."/>
            <person name="McCusker W."/>
            <person name="McDonough S."/>
            <person name="Mehta T."/>
            <person name="Meldrim J."/>
            <person name="Meneus L."/>
            <person name="Mihai O."/>
            <person name="Mihalev A."/>
            <person name="Mihova T."/>
            <person name="Mittelman R."/>
            <person name="Mlenga V."/>
            <person name="Montmayeur A."/>
            <person name="Mulrain L."/>
            <person name="Navidi A."/>
            <person name="Naylor J."/>
            <person name="Negash T."/>
            <person name="Nguyen T."/>
            <person name="Nguyen N."/>
            <person name="Nicol R."/>
            <person name="Norbu C."/>
            <person name="Norbu N."/>
            <person name="Novod N."/>
            <person name="O'Neill B."/>
            <person name="Osman S."/>
            <person name="Markiewicz E."/>
            <person name="Oyono O.L."/>
            <person name="Patti C."/>
            <person name="Phunkhang P."/>
            <person name="Pierre F."/>
            <person name="Priest M."/>
            <person name="Raghuraman S."/>
            <person name="Rege F."/>
            <person name="Reyes R."/>
            <person name="Rise C."/>
            <person name="Rogov P."/>
            <person name="Ross K."/>
            <person name="Ryan E."/>
            <person name="Settipalli S."/>
            <person name="Shea T."/>
            <person name="Sherpa N."/>
            <person name="Shi L."/>
            <person name="Shih D."/>
            <person name="Sparrow T."/>
            <person name="Spaulding J."/>
            <person name="Stalker J."/>
            <person name="Stange-Thomann N."/>
            <person name="Stavropoulos S."/>
            <person name="Stone C."/>
            <person name="Strader C."/>
            <person name="Tesfaye S."/>
            <person name="Thomson T."/>
            <person name="Thoulutsang Y."/>
            <person name="Thoulutsang D."/>
            <person name="Topham K."/>
            <person name="Topping I."/>
            <person name="Tsamla T."/>
            <person name="Vassiliev H."/>
            <person name="Vo A."/>
            <person name="Wangchuk T."/>
            <person name="Wangdi T."/>
            <person name="Weiand M."/>
            <person name="Wilkinson J."/>
            <person name="Wilson A."/>
            <person name="Yadav S."/>
            <person name="Young G."/>
            <person name="Yu Q."/>
            <person name="Zembek L."/>
            <person name="Zhong D."/>
            <person name="Zimmer A."/>
            <person name="Zwirko Z."/>
            <person name="Jaffe D.B."/>
            <person name="Alvarez P."/>
            <person name="Brockman W."/>
            <person name="Butler J."/>
            <person name="Chin C."/>
            <person name="Gnerre S."/>
            <person name="Grabherr M."/>
            <person name="Kleber M."/>
            <person name="Mauceli E."/>
            <person name="MacCallum I."/>
        </authorList>
    </citation>
    <scope>NUCLEOTIDE SEQUENCE [LARGE SCALE GENOMIC DNA]</scope>
    <source>
        <strain evidence="7">Tai18E2 / Tucson 14021-0261.01</strain>
    </source>
</reference>
<dbReference type="Gene3D" id="1.10.275.10">
    <property type="entry name" value="Fumarase/aspartase (N-terminal domain)"/>
    <property type="match status" value="1"/>
</dbReference>